<protein>
    <submittedName>
        <fullName evidence="2">Uncharacterized protein</fullName>
    </submittedName>
</protein>
<dbReference type="Proteomes" id="UP001217838">
    <property type="component" value="Unassembled WGS sequence"/>
</dbReference>
<accession>A0ABT5BF00</accession>
<reference evidence="2 3" key="1">
    <citation type="submission" date="2022-11" db="EMBL/GenBank/DDBJ databases">
        <title>Minimal conservation of predation-associated metabolite biosynthetic gene clusters underscores biosynthetic potential of Myxococcota including descriptions for ten novel species: Archangium lansinium sp. nov., Myxococcus landrumus sp. nov., Nannocystis bai.</title>
        <authorList>
            <person name="Ahearne A."/>
            <person name="Stevens C."/>
            <person name="Dowd S."/>
        </authorList>
    </citation>
    <scope>NUCLEOTIDE SEQUENCE [LARGE SCALE GENOMIC DNA]</scope>
    <source>
        <strain evidence="2 3">NCELM</strain>
    </source>
</reference>
<dbReference type="RefSeq" id="WP_272004711.1">
    <property type="nucleotide sequence ID" value="NZ_JAQNDN010000019.1"/>
</dbReference>
<keyword evidence="1" id="KW-0472">Membrane</keyword>
<name>A0ABT5BF00_9BACT</name>
<keyword evidence="3" id="KW-1185">Reference proteome</keyword>
<evidence type="ECO:0000256" key="1">
    <source>
        <dbReference type="SAM" id="Phobius"/>
    </source>
</evidence>
<keyword evidence="1" id="KW-1133">Transmembrane helix</keyword>
<keyword evidence="1" id="KW-0812">Transmembrane</keyword>
<organism evidence="2 3">
    <name type="scientific">Nannocystis radixulma</name>
    <dbReference type="NCBI Taxonomy" id="2995305"/>
    <lineage>
        <taxon>Bacteria</taxon>
        <taxon>Pseudomonadati</taxon>
        <taxon>Myxococcota</taxon>
        <taxon>Polyangia</taxon>
        <taxon>Nannocystales</taxon>
        <taxon>Nannocystaceae</taxon>
        <taxon>Nannocystis</taxon>
    </lineage>
</organism>
<feature type="transmembrane region" description="Helical" evidence="1">
    <location>
        <begin position="39"/>
        <end position="63"/>
    </location>
</feature>
<proteinExistence type="predicted"/>
<sequence>MADSPCMHCTRCQRAVAVEYQNSPAARRWWKLYFTVPLFLLPASPFLAADFAVCLPLMMAYMVGVGPVLAIVREQPTCAECGALIFQAEQAAGSARSRAECVP</sequence>
<dbReference type="EMBL" id="JAQNDN010000019">
    <property type="protein sequence ID" value="MDC0672721.1"/>
    <property type="molecule type" value="Genomic_DNA"/>
</dbReference>
<comment type="caution">
    <text evidence="2">The sequence shown here is derived from an EMBL/GenBank/DDBJ whole genome shotgun (WGS) entry which is preliminary data.</text>
</comment>
<evidence type="ECO:0000313" key="3">
    <source>
        <dbReference type="Proteomes" id="UP001217838"/>
    </source>
</evidence>
<gene>
    <name evidence="2" type="ORF">POL58_33525</name>
</gene>
<evidence type="ECO:0000313" key="2">
    <source>
        <dbReference type="EMBL" id="MDC0672721.1"/>
    </source>
</evidence>